<dbReference type="RefSeq" id="WP_149432377.1">
    <property type="nucleotide sequence ID" value="NZ_VLNY01000013.1"/>
</dbReference>
<name>A0A5A7S7T2_9NOCA</name>
<proteinExistence type="predicted"/>
<gene>
    <name evidence="1" type="ORF">FOY51_21555</name>
</gene>
<keyword evidence="2" id="KW-1185">Reference proteome</keyword>
<dbReference type="Pfam" id="PF21893">
    <property type="entry name" value="DUF6918"/>
    <property type="match status" value="1"/>
</dbReference>
<dbReference type="AlphaFoldDB" id="A0A5A7S7T2"/>
<dbReference type="Proteomes" id="UP000322244">
    <property type="component" value="Unassembled WGS sequence"/>
</dbReference>
<protein>
    <submittedName>
        <fullName evidence="1">Uncharacterized protein</fullName>
    </submittedName>
</protein>
<evidence type="ECO:0000313" key="2">
    <source>
        <dbReference type="Proteomes" id="UP000322244"/>
    </source>
</evidence>
<reference evidence="1 2" key="1">
    <citation type="submission" date="2019-07" db="EMBL/GenBank/DDBJ databases">
        <title>Rhodococcus cavernicolus sp. nov., isolated from a cave.</title>
        <authorList>
            <person name="Lee S.D."/>
        </authorList>
    </citation>
    <scope>NUCLEOTIDE SEQUENCE [LARGE SCALE GENOMIC DNA]</scope>
    <source>
        <strain evidence="1 2">C1-24</strain>
    </source>
</reference>
<dbReference type="OrthoDB" id="530636at2"/>
<dbReference type="InterPro" id="IPR054211">
    <property type="entry name" value="DUF6918"/>
</dbReference>
<sequence length="148" mass="15804">MVVALNETLLEESRRPTVVADVKTLIDAEVSDKKGASGLAVKGGYAAVKKVSPSIVTDAVETLLPQFSERLEPFWASFQGSGEGSFANYLVGRGEEVSDALLSVTDARIDASSRPSLKKVYATMRPSAKKNVVEALPRLGELVQKHAS</sequence>
<accession>A0A5A7S7T2</accession>
<organism evidence="1 2">
    <name type="scientific">Antrihabitans cavernicola</name>
    <dbReference type="NCBI Taxonomy" id="2495913"/>
    <lineage>
        <taxon>Bacteria</taxon>
        <taxon>Bacillati</taxon>
        <taxon>Actinomycetota</taxon>
        <taxon>Actinomycetes</taxon>
        <taxon>Mycobacteriales</taxon>
        <taxon>Nocardiaceae</taxon>
        <taxon>Antrihabitans</taxon>
    </lineage>
</organism>
<comment type="caution">
    <text evidence="1">The sequence shown here is derived from an EMBL/GenBank/DDBJ whole genome shotgun (WGS) entry which is preliminary data.</text>
</comment>
<evidence type="ECO:0000313" key="1">
    <source>
        <dbReference type="EMBL" id="KAA0020228.1"/>
    </source>
</evidence>
<dbReference type="EMBL" id="VLNY01000013">
    <property type="protein sequence ID" value="KAA0020228.1"/>
    <property type="molecule type" value="Genomic_DNA"/>
</dbReference>